<dbReference type="Pfam" id="PF02452">
    <property type="entry name" value="PemK_toxin"/>
    <property type="match status" value="1"/>
</dbReference>
<dbReference type="InterPro" id="IPR011067">
    <property type="entry name" value="Plasmid_toxin/cell-grow_inhib"/>
</dbReference>
<sequence>MRRGSVVTVAGGGDFSGKPRPAIVIQADAFERTSSVTLCLLTTTDIEAPLFRIAIDPEPANGLKTRSWAMADKLVTVRRDRISTEIGHISNDELLRLSRALIVFLGLA</sequence>
<dbReference type="GO" id="GO:0006402">
    <property type="term" value="P:mRNA catabolic process"/>
    <property type="evidence" value="ECO:0007669"/>
    <property type="project" value="TreeGrafter"/>
</dbReference>
<dbReference type="SUPFAM" id="SSF50118">
    <property type="entry name" value="Cell growth inhibitor/plasmid maintenance toxic component"/>
    <property type="match status" value="1"/>
</dbReference>
<evidence type="ECO:0000313" key="1">
    <source>
        <dbReference type="EMBL" id="TPE58775.1"/>
    </source>
</evidence>
<gene>
    <name evidence="1" type="ORF">FJQ54_17185</name>
</gene>
<dbReference type="GO" id="GO:0016075">
    <property type="term" value="P:rRNA catabolic process"/>
    <property type="evidence" value="ECO:0007669"/>
    <property type="project" value="TreeGrafter"/>
</dbReference>
<dbReference type="PANTHER" id="PTHR33988:SF2">
    <property type="entry name" value="ENDORIBONUCLEASE MAZF"/>
    <property type="match status" value="1"/>
</dbReference>
<evidence type="ECO:0000313" key="2">
    <source>
        <dbReference type="Proteomes" id="UP000319897"/>
    </source>
</evidence>
<dbReference type="OrthoDB" id="3196747at2"/>
<protein>
    <submittedName>
        <fullName evidence="1">Type II toxin-antitoxin system PemK/MazF family toxin</fullName>
    </submittedName>
</protein>
<dbReference type="RefSeq" id="WP_140929627.1">
    <property type="nucleotide sequence ID" value="NZ_VFSU01000034.1"/>
</dbReference>
<dbReference type="AlphaFoldDB" id="A0A501XDV5"/>
<organism evidence="1 2">
    <name type="scientific">Sandaracinobacter neustonicus</name>
    <dbReference type="NCBI Taxonomy" id="1715348"/>
    <lineage>
        <taxon>Bacteria</taxon>
        <taxon>Pseudomonadati</taxon>
        <taxon>Pseudomonadota</taxon>
        <taxon>Alphaproteobacteria</taxon>
        <taxon>Sphingomonadales</taxon>
        <taxon>Sphingosinicellaceae</taxon>
        <taxon>Sandaracinobacter</taxon>
    </lineage>
</organism>
<proteinExistence type="predicted"/>
<name>A0A501XDV5_9SPHN</name>
<comment type="caution">
    <text evidence="1">The sequence shown here is derived from an EMBL/GenBank/DDBJ whole genome shotgun (WGS) entry which is preliminary data.</text>
</comment>
<dbReference type="InterPro" id="IPR003477">
    <property type="entry name" value="PemK-like"/>
</dbReference>
<dbReference type="Proteomes" id="UP000319897">
    <property type="component" value="Unassembled WGS sequence"/>
</dbReference>
<accession>A0A501XDV5</accession>
<dbReference type="EMBL" id="VFSU01000034">
    <property type="protein sequence ID" value="TPE58775.1"/>
    <property type="molecule type" value="Genomic_DNA"/>
</dbReference>
<dbReference type="GO" id="GO:0003677">
    <property type="term" value="F:DNA binding"/>
    <property type="evidence" value="ECO:0007669"/>
    <property type="project" value="InterPro"/>
</dbReference>
<dbReference type="GO" id="GO:0004521">
    <property type="term" value="F:RNA endonuclease activity"/>
    <property type="evidence" value="ECO:0007669"/>
    <property type="project" value="TreeGrafter"/>
</dbReference>
<dbReference type="Gene3D" id="2.30.30.110">
    <property type="match status" value="1"/>
</dbReference>
<keyword evidence="2" id="KW-1185">Reference proteome</keyword>
<reference evidence="1 2" key="1">
    <citation type="submission" date="2019-06" db="EMBL/GenBank/DDBJ databases">
        <authorList>
            <person name="Lee I."/>
            <person name="Jang G.I."/>
            <person name="Hwang C.Y."/>
        </authorList>
    </citation>
    <scope>NUCLEOTIDE SEQUENCE [LARGE SCALE GENOMIC DNA]</scope>
    <source>
        <strain evidence="1 2">PAMC 28131</strain>
    </source>
</reference>
<dbReference type="PANTHER" id="PTHR33988">
    <property type="entry name" value="ENDORIBONUCLEASE MAZF-RELATED"/>
    <property type="match status" value="1"/>
</dbReference>